<dbReference type="PANTHER" id="PTHR43677">
    <property type="entry name" value="SHORT-CHAIN DEHYDROGENASE/REDUCTASE"/>
    <property type="match status" value="1"/>
</dbReference>
<dbReference type="InterPro" id="IPR020843">
    <property type="entry name" value="ER"/>
</dbReference>
<dbReference type="Gene3D" id="3.40.50.720">
    <property type="entry name" value="NAD(P)-binding Rossmann-like Domain"/>
    <property type="match status" value="1"/>
</dbReference>
<dbReference type="GO" id="GO:0016491">
    <property type="term" value="F:oxidoreductase activity"/>
    <property type="evidence" value="ECO:0007669"/>
    <property type="project" value="InterPro"/>
</dbReference>
<dbReference type="AlphaFoldDB" id="A0A6J6XEA0"/>
<reference evidence="2" key="1">
    <citation type="submission" date="2020-05" db="EMBL/GenBank/DDBJ databases">
        <authorList>
            <person name="Chiriac C."/>
            <person name="Salcher M."/>
            <person name="Ghai R."/>
            <person name="Kavagutti S V."/>
        </authorList>
    </citation>
    <scope>NUCLEOTIDE SEQUENCE</scope>
</reference>
<dbReference type="InterPro" id="IPR013149">
    <property type="entry name" value="ADH-like_C"/>
</dbReference>
<dbReference type="PANTHER" id="PTHR43677:SF4">
    <property type="entry name" value="QUINONE OXIDOREDUCTASE-LIKE PROTEIN 2"/>
    <property type="match status" value="1"/>
</dbReference>
<dbReference type="CDD" id="cd08241">
    <property type="entry name" value="QOR1"/>
    <property type="match status" value="1"/>
</dbReference>
<dbReference type="EMBL" id="CAFAAJ010000028">
    <property type="protein sequence ID" value="CAB4795541.1"/>
    <property type="molecule type" value="Genomic_DNA"/>
</dbReference>
<dbReference type="Pfam" id="PF08240">
    <property type="entry name" value="ADH_N"/>
    <property type="match status" value="1"/>
</dbReference>
<dbReference type="Pfam" id="PF00107">
    <property type="entry name" value="ADH_zinc_N"/>
    <property type="match status" value="1"/>
</dbReference>
<evidence type="ECO:0000259" key="1">
    <source>
        <dbReference type="SMART" id="SM00829"/>
    </source>
</evidence>
<dbReference type="InterPro" id="IPR013154">
    <property type="entry name" value="ADH-like_N"/>
</dbReference>
<evidence type="ECO:0000313" key="2">
    <source>
        <dbReference type="EMBL" id="CAB4795541.1"/>
    </source>
</evidence>
<dbReference type="SUPFAM" id="SSF50129">
    <property type="entry name" value="GroES-like"/>
    <property type="match status" value="1"/>
</dbReference>
<dbReference type="InterPro" id="IPR036291">
    <property type="entry name" value="NAD(P)-bd_dom_sf"/>
</dbReference>
<accession>A0A6J6XEA0</accession>
<sequence>MRAVVCHELGPVENLRVEELPTPDPVPGTVRIRVEAAGASFVDALQVAGRYQFASKPPYTPGGEAAGVVDAVGEGVTDIVVGDRVLASTFTGAWADTLIAKPHQLYRIPATLDAARAATFLQVYGTAWFAFTRRTQVNAGETVLVTGAGGGVGLAAIDVARSFGARVIAVASTEEKRSLALRAGADAAIASDDDVKSRSRELTDGQGIDVVYDVTGGDVAEQALRALRFDGRYVVIGFTAGIPRIPLNLVLLNNRTVVGVEWGGWVQRNPQANQVLVNEVIDAIGAGRLSPIAPFVRPLTDAAEVCSELLTRRAVGKIAFVP</sequence>
<dbReference type="InterPro" id="IPR051397">
    <property type="entry name" value="Zn-ADH-like_protein"/>
</dbReference>
<name>A0A6J6XEA0_9ZZZZ</name>
<dbReference type="Gene3D" id="3.90.180.10">
    <property type="entry name" value="Medium-chain alcohol dehydrogenases, catalytic domain"/>
    <property type="match status" value="1"/>
</dbReference>
<dbReference type="SUPFAM" id="SSF51735">
    <property type="entry name" value="NAD(P)-binding Rossmann-fold domains"/>
    <property type="match status" value="1"/>
</dbReference>
<protein>
    <submittedName>
        <fullName evidence="2">Unannotated protein</fullName>
    </submittedName>
</protein>
<dbReference type="InterPro" id="IPR011032">
    <property type="entry name" value="GroES-like_sf"/>
</dbReference>
<organism evidence="2">
    <name type="scientific">freshwater metagenome</name>
    <dbReference type="NCBI Taxonomy" id="449393"/>
    <lineage>
        <taxon>unclassified sequences</taxon>
        <taxon>metagenomes</taxon>
        <taxon>ecological metagenomes</taxon>
    </lineage>
</organism>
<proteinExistence type="predicted"/>
<dbReference type="SMART" id="SM00829">
    <property type="entry name" value="PKS_ER"/>
    <property type="match status" value="1"/>
</dbReference>
<gene>
    <name evidence="2" type="ORF">UFOPK3001_00605</name>
</gene>
<feature type="domain" description="Enoyl reductase (ER)" evidence="1">
    <location>
        <begin position="10"/>
        <end position="320"/>
    </location>
</feature>